<feature type="domain" description="Nitrite/Sulfite reductase ferredoxin-like" evidence="8">
    <location>
        <begin position="348"/>
        <end position="397"/>
    </location>
</feature>
<feature type="domain" description="Nitrite/Sulfite reductase ferredoxin-like" evidence="8">
    <location>
        <begin position="52"/>
        <end position="110"/>
    </location>
</feature>
<evidence type="ECO:0000259" key="7">
    <source>
        <dbReference type="Pfam" id="PF01077"/>
    </source>
</evidence>
<evidence type="ECO:0000256" key="6">
    <source>
        <dbReference type="ARBA" id="ARBA00023014"/>
    </source>
</evidence>
<evidence type="ECO:0000256" key="5">
    <source>
        <dbReference type="ARBA" id="ARBA00023004"/>
    </source>
</evidence>
<dbReference type="GO" id="GO:0020037">
    <property type="term" value="F:heme binding"/>
    <property type="evidence" value="ECO:0007669"/>
    <property type="project" value="InterPro"/>
</dbReference>
<dbReference type="EMBL" id="UOEC01000128">
    <property type="protein sequence ID" value="VAV95478.1"/>
    <property type="molecule type" value="Genomic_DNA"/>
</dbReference>
<dbReference type="InterPro" id="IPR005117">
    <property type="entry name" value="NiRdtase/SiRdtase_haem-b_fer"/>
</dbReference>
<dbReference type="InterPro" id="IPR036136">
    <property type="entry name" value="Nit/Sulf_reduc_fer-like_dom_sf"/>
</dbReference>
<gene>
    <name evidence="9" type="ORF">MNBD_ALPHA08-1452</name>
</gene>
<dbReference type="InterPro" id="IPR051329">
    <property type="entry name" value="NIR_SIR_4Fe-4S"/>
</dbReference>
<dbReference type="PANTHER" id="PTHR32439">
    <property type="entry name" value="FERREDOXIN--NITRITE REDUCTASE, CHLOROPLASTIC"/>
    <property type="match status" value="1"/>
</dbReference>
<dbReference type="Pfam" id="PF01077">
    <property type="entry name" value="NIR_SIR"/>
    <property type="match status" value="2"/>
</dbReference>
<dbReference type="GO" id="GO:0046872">
    <property type="term" value="F:metal ion binding"/>
    <property type="evidence" value="ECO:0007669"/>
    <property type="project" value="UniProtKB-KW"/>
</dbReference>
<dbReference type="InterPro" id="IPR045854">
    <property type="entry name" value="NO2/SO3_Rdtase_4Fe4S_sf"/>
</dbReference>
<feature type="domain" description="Nitrite/sulphite reductase 4Fe-4S" evidence="7">
    <location>
        <begin position="119"/>
        <end position="273"/>
    </location>
</feature>
<dbReference type="Gene3D" id="3.90.480.20">
    <property type="match status" value="1"/>
</dbReference>
<evidence type="ECO:0000259" key="8">
    <source>
        <dbReference type="Pfam" id="PF03460"/>
    </source>
</evidence>
<protein>
    <submittedName>
        <fullName evidence="9">Sulfite reductase [NADPH] hemoprotein beta-component</fullName>
        <ecNumber evidence="9">1.8.1.2</ecNumber>
    </submittedName>
</protein>
<evidence type="ECO:0000313" key="9">
    <source>
        <dbReference type="EMBL" id="VAV95478.1"/>
    </source>
</evidence>
<organism evidence="9">
    <name type="scientific">hydrothermal vent metagenome</name>
    <dbReference type="NCBI Taxonomy" id="652676"/>
    <lineage>
        <taxon>unclassified sequences</taxon>
        <taxon>metagenomes</taxon>
        <taxon>ecological metagenomes</taxon>
    </lineage>
</organism>
<sequence length="550" mass="61132">MYSYDAFDRQLVHQRANQFQSQVARRISGALNEDEFRPLRLMNGLYLEMHAYMMRIAIPYGVLSARQMHVLGDIAEKYDRGYGHFTTRQNIQFNWLELDRVPEILVDLAKVDMHAIQSSGNCIRNVTADPYAGAAKDEIADPRPTAELVRQWSSLHPEFAFLPRKFKVAVTGSGNDRAAIRVHDIGIQLVEDQTGKPGYKIFVGGGLGRTPLVGVVLREFLPQDQLLAYLEATLRVYNLHGRRDNKYKARIKILTLELGLESLRKEVEAEFENTAAQAPATLPRLRKIERGFAIPAFESLVENSAALETMRLSDMVFSRWVETNVVAHKIPGYGIVNVSLKPIGDAPGDATAKQMHALADIAKRYSLNEIRVSKNQSLVLPHVKKDHLGDLWLELQNLGLAEANSGLITDIVSCPGMDYCSLATARSIPIAQQISNRFADPELQKTIGRISVKISGCINACGHHHIGQIGILGLEKNGEEYYQIVLGGDDSETAAIGKISGRGFSKDHIVDAIGRVIDKFLAQRAAGELFADTYRRLGATPFKEALYETD</sequence>
<reference evidence="9" key="1">
    <citation type="submission" date="2018-06" db="EMBL/GenBank/DDBJ databases">
        <authorList>
            <person name="Zhirakovskaya E."/>
        </authorList>
    </citation>
    <scope>NUCLEOTIDE SEQUENCE</scope>
</reference>
<dbReference type="Gene3D" id="3.30.413.10">
    <property type="entry name" value="Sulfite Reductase Hemoprotein, domain 1"/>
    <property type="match status" value="2"/>
</dbReference>
<keyword evidence="1" id="KW-0004">4Fe-4S</keyword>
<dbReference type="Gene3D" id="3.30.70.3340">
    <property type="match status" value="1"/>
</dbReference>
<dbReference type="PANTHER" id="PTHR32439:SF9">
    <property type="entry name" value="BLR3264 PROTEIN"/>
    <property type="match status" value="1"/>
</dbReference>
<evidence type="ECO:0000256" key="1">
    <source>
        <dbReference type="ARBA" id="ARBA00022485"/>
    </source>
</evidence>
<evidence type="ECO:0000256" key="3">
    <source>
        <dbReference type="ARBA" id="ARBA00022723"/>
    </source>
</evidence>
<dbReference type="EC" id="1.8.1.2" evidence="9"/>
<keyword evidence="6" id="KW-0411">Iron-sulfur</keyword>
<keyword evidence="5" id="KW-0408">Iron</keyword>
<evidence type="ECO:0000256" key="4">
    <source>
        <dbReference type="ARBA" id="ARBA00023002"/>
    </source>
</evidence>
<dbReference type="Pfam" id="PF03460">
    <property type="entry name" value="NIR_SIR_ferr"/>
    <property type="match status" value="2"/>
</dbReference>
<evidence type="ECO:0000256" key="2">
    <source>
        <dbReference type="ARBA" id="ARBA00022617"/>
    </source>
</evidence>
<proteinExistence type="predicted"/>
<keyword evidence="2" id="KW-0349">Heme</keyword>
<dbReference type="InterPro" id="IPR006067">
    <property type="entry name" value="NO2/SO3_Rdtase_4Fe4S_dom"/>
</dbReference>
<name>A0A3B0S550_9ZZZZ</name>
<dbReference type="SUPFAM" id="SSF55124">
    <property type="entry name" value="Nitrite/Sulfite reductase N-terminal domain-like"/>
    <property type="match status" value="2"/>
</dbReference>
<dbReference type="PRINTS" id="PR00397">
    <property type="entry name" value="SIROHAEM"/>
</dbReference>
<feature type="domain" description="Nitrite/sulphite reductase 4Fe-4S" evidence="7">
    <location>
        <begin position="409"/>
        <end position="546"/>
    </location>
</feature>
<dbReference type="AlphaFoldDB" id="A0A3B0S550"/>
<dbReference type="SUPFAM" id="SSF56014">
    <property type="entry name" value="Nitrite and sulphite reductase 4Fe-4S domain-like"/>
    <property type="match status" value="2"/>
</dbReference>
<accession>A0A3B0S550</accession>
<dbReference type="GO" id="GO:0051539">
    <property type="term" value="F:4 iron, 4 sulfur cluster binding"/>
    <property type="evidence" value="ECO:0007669"/>
    <property type="project" value="UniProtKB-KW"/>
</dbReference>
<dbReference type="GO" id="GO:0004783">
    <property type="term" value="F:sulfite reductase (NADPH) activity"/>
    <property type="evidence" value="ECO:0007669"/>
    <property type="project" value="UniProtKB-EC"/>
</dbReference>
<keyword evidence="4 9" id="KW-0560">Oxidoreductase</keyword>
<dbReference type="InterPro" id="IPR006066">
    <property type="entry name" value="NO2/SO3_Rdtase_FeS/sirohaem_BS"/>
</dbReference>
<keyword evidence="3" id="KW-0479">Metal-binding</keyword>